<accession>A0ABY9KYT4</accession>
<keyword evidence="3 5" id="KW-0159">Chromosome partition</keyword>
<dbReference type="Gene3D" id="1.10.10.10">
    <property type="entry name" value="Winged helix-like DNA-binding domain superfamily/Winged helix DNA-binding domain"/>
    <property type="match status" value="2"/>
</dbReference>
<dbReference type="Pfam" id="PF04079">
    <property type="entry name" value="SMC_ScpB"/>
    <property type="match status" value="1"/>
</dbReference>
<evidence type="ECO:0000313" key="6">
    <source>
        <dbReference type="EMBL" id="WLV26024.1"/>
    </source>
</evidence>
<sequence length="188" mass="21197">MDAAVEALLFASGDEGVTLRQIQSILSIKPDQAGESLSRLSERYSKDQSGLAIMKSGDVYFFATKPEMASYCRKLFETAQPARLSQASLETLAIIAYRQPITKTEIEEIRGVKSDRPIHTLMQRELIEEAGRKETIGRPILFRTSKLFLISFGLTSLMELPPLELPDDGKEKTEADLFFRTLQKEQEH</sequence>
<comment type="subcellular location">
    <subcellularLocation>
        <location evidence="5">Cytoplasm</location>
    </subcellularLocation>
    <text evidence="5">Associated with two foci at the outer edges of the nucleoid region in young cells, and at four foci within both cell halves in older cells.</text>
</comment>
<comment type="similarity">
    <text evidence="5">Belongs to the ScpB family.</text>
</comment>
<evidence type="ECO:0000256" key="1">
    <source>
        <dbReference type="ARBA" id="ARBA00022490"/>
    </source>
</evidence>
<dbReference type="EMBL" id="CP129113">
    <property type="protein sequence ID" value="WLV26024.1"/>
    <property type="molecule type" value="Genomic_DNA"/>
</dbReference>
<dbReference type="PIRSF" id="PIRSF019345">
    <property type="entry name" value="ScpB"/>
    <property type="match status" value="1"/>
</dbReference>
<gene>
    <name evidence="5 6" type="primary">scpB</name>
    <name evidence="6" type="ORF">QR721_07355</name>
</gene>
<protein>
    <recommendedName>
        <fullName evidence="5">Segregation and condensation protein B</fullName>
    </recommendedName>
</protein>
<dbReference type="InterPro" id="IPR036388">
    <property type="entry name" value="WH-like_DNA-bd_sf"/>
</dbReference>
<evidence type="ECO:0000313" key="7">
    <source>
        <dbReference type="Proteomes" id="UP001180087"/>
    </source>
</evidence>
<evidence type="ECO:0000256" key="4">
    <source>
        <dbReference type="ARBA" id="ARBA00023306"/>
    </source>
</evidence>
<keyword evidence="4 5" id="KW-0131">Cell cycle</keyword>
<evidence type="ECO:0000256" key="3">
    <source>
        <dbReference type="ARBA" id="ARBA00022829"/>
    </source>
</evidence>
<dbReference type="NCBIfam" id="TIGR00281">
    <property type="entry name" value="SMC-Scp complex subunit ScpB"/>
    <property type="match status" value="1"/>
</dbReference>
<dbReference type="RefSeq" id="WP_348029807.1">
    <property type="nucleotide sequence ID" value="NZ_CP129113.1"/>
</dbReference>
<dbReference type="InterPro" id="IPR036390">
    <property type="entry name" value="WH_DNA-bd_sf"/>
</dbReference>
<dbReference type="PANTHER" id="PTHR34298:SF2">
    <property type="entry name" value="SEGREGATION AND CONDENSATION PROTEIN B"/>
    <property type="match status" value="1"/>
</dbReference>
<organism evidence="6 7">
    <name type="scientific">Aciduricibacillus chroicocephali</name>
    <dbReference type="NCBI Taxonomy" id="3054939"/>
    <lineage>
        <taxon>Bacteria</taxon>
        <taxon>Bacillati</taxon>
        <taxon>Bacillota</taxon>
        <taxon>Bacilli</taxon>
        <taxon>Bacillales</taxon>
        <taxon>Bacillaceae</taxon>
        <taxon>Aciduricibacillus</taxon>
    </lineage>
</organism>
<reference evidence="6" key="1">
    <citation type="submission" date="2023-06" db="EMBL/GenBank/DDBJ databases">
        <title>A Treasure from Seagulls: Isolation and Description of Aciduricobacillus qingdaonensis gen. nov., sp. nov., a Rare Obligately Uric Acid-utilizing Member in the Family Bacillaceae.</title>
        <authorList>
            <person name="Liu W."/>
            <person name="Wang B."/>
        </authorList>
    </citation>
    <scope>NUCLEOTIDE SEQUENCE</scope>
    <source>
        <strain evidence="6">44XB</strain>
    </source>
</reference>
<comment type="function">
    <text evidence="5">Participates in chromosomal partition during cell division. May act via the formation of a condensin-like complex containing Smc and ScpA that pull DNA away from mid-cell into both cell halves.</text>
</comment>
<keyword evidence="7" id="KW-1185">Reference proteome</keyword>
<dbReference type="SUPFAM" id="SSF46785">
    <property type="entry name" value="Winged helix' DNA-binding domain"/>
    <property type="match status" value="2"/>
</dbReference>
<dbReference type="InterPro" id="IPR005234">
    <property type="entry name" value="ScpB_csome_segregation"/>
</dbReference>
<comment type="subunit">
    <text evidence="5">Homodimer. Homodimerization may be required to stabilize the binding of ScpA to the Smc head domains. Component of a cohesin-like complex composed of ScpA, ScpB and the Smc homodimer, in which ScpA and ScpB bind to the head domain of Smc. The presence of the three proteins is required for the association of the complex with DNA.</text>
</comment>
<dbReference type="PANTHER" id="PTHR34298">
    <property type="entry name" value="SEGREGATION AND CONDENSATION PROTEIN B"/>
    <property type="match status" value="1"/>
</dbReference>
<name>A0ABY9KYT4_9BACI</name>
<evidence type="ECO:0000256" key="5">
    <source>
        <dbReference type="HAMAP-Rule" id="MF_01804"/>
    </source>
</evidence>
<dbReference type="Proteomes" id="UP001180087">
    <property type="component" value="Chromosome"/>
</dbReference>
<keyword evidence="2 5" id="KW-0132">Cell division</keyword>
<proteinExistence type="inferred from homology"/>
<evidence type="ECO:0000256" key="2">
    <source>
        <dbReference type="ARBA" id="ARBA00022618"/>
    </source>
</evidence>
<keyword evidence="1 5" id="KW-0963">Cytoplasm</keyword>
<dbReference type="HAMAP" id="MF_01804">
    <property type="entry name" value="ScpB"/>
    <property type="match status" value="1"/>
</dbReference>